<keyword evidence="5" id="KW-1185">Reference proteome</keyword>
<dbReference type="OrthoDB" id="4824484at2"/>
<evidence type="ECO:0000313" key="5">
    <source>
        <dbReference type="Proteomes" id="UP000321386"/>
    </source>
</evidence>
<evidence type="ECO:0000256" key="2">
    <source>
        <dbReference type="SAM" id="Phobius"/>
    </source>
</evidence>
<dbReference type="InterPro" id="IPR015943">
    <property type="entry name" value="WD40/YVTN_repeat-like_dom_sf"/>
</dbReference>
<proteinExistence type="predicted"/>
<dbReference type="Pfam" id="PF13360">
    <property type="entry name" value="PQQ_2"/>
    <property type="match status" value="1"/>
</dbReference>
<dbReference type="AlphaFoldDB" id="A0A510URY9"/>
<feature type="region of interest" description="Disordered" evidence="1">
    <location>
        <begin position="1"/>
        <end position="35"/>
    </location>
</feature>
<feature type="compositionally biased region" description="Basic and acidic residues" evidence="1">
    <location>
        <begin position="1"/>
        <end position="10"/>
    </location>
</feature>
<dbReference type="InterPro" id="IPR011047">
    <property type="entry name" value="Quinoprotein_ADH-like_sf"/>
</dbReference>
<keyword evidence="2" id="KW-1133">Transmembrane helix</keyword>
<dbReference type="PANTHER" id="PTHR34512">
    <property type="entry name" value="CELL SURFACE PROTEIN"/>
    <property type="match status" value="1"/>
</dbReference>
<name>A0A510URY9_9CELL</name>
<dbReference type="RefSeq" id="WP_146805659.1">
    <property type="nucleotide sequence ID" value="NZ_BJUA01000004.1"/>
</dbReference>
<sequence length="491" mass="51750">MSGDLQRVELTEDALEPELDRSPTQPPGAGPRRSRRGLVWLGAGAALIGAGLVAGQAVLDARERAAVAALQEVPGVVAPLGDALSVAYELPSLSWLDLADDGRRAFLVTTGDDSTPHLQAWDLDTGTVLWDARVGSSTSPEAGENMRCSTGTADEGAVVVCLDSDGGTVWDDDGRYSWREATYARLVVHAQDDGRQVAAWDVDERAEEIAVLDGVVATAGRDRTGVVLTARDLATGEQRWQRSLPETGEVDEGSYFPASVSSAGGVFVASTADGYVQLVRADGSVLPLESSRGWNAPDRDVVVVNLPNDADGSRTALVRDGAIGPELRGDMVPGLVDDGSLGDVVFTTADGLTAWDAASGTRRWSVDPDEPVATYDVVQVVRGTVYALGASGLAACDGSTGEKRWVHERPDDESYSGGVLTDGVRLYLTELREPVDGQAPEPPVVHALTFDGTPAGEVTVPDGVDWMTTFGDRIWGSRTAETGVNDLVVLR</sequence>
<dbReference type="InterPro" id="IPR002372">
    <property type="entry name" value="PQQ_rpt_dom"/>
</dbReference>
<keyword evidence="2" id="KW-0812">Transmembrane</keyword>
<keyword evidence="2" id="KW-0472">Membrane</keyword>
<feature type="domain" description="Pyrrolo-quinoline quinone repeat" evidence="3">
    <location>
        <begin position="301"/>
        <end position="411"/>
    </location>
</feature>
<protein>
    <recommendedName>
        <fullName evidence="3">Pyrrolo-quinoline quinone repeat domain-containing protein</fullName>
    </recommendedName>
</protein>
<organism evidence="4 5">
    <name type="scientific">Cellulomonas persica</name>
    <dbReference type="NCBI Taxonomy" id="76861"/>
    <lineage>
        <taxon>Bacteria</taxon>
        <taxon>Bacillati</taxon>
        <taxon>Actinomycetota</taxon>
        <taxon>Actinomycetes</taxon>
        <taxon>Micrococcales</taxon>
        <taxon>Cellulomonadaceae</taxon>
        <taxon>Cellulomonas</taxon>
    </lineage>
</organism>
<reference evidence="4 5" key="1">
    <citation type="submission" date="2019-07" db="EMBL/GenBank/DDBJ databases">
        <title>Whole genome shotgun sequence of Cellulomonas persica NBRC 101101.</title>
        <authorList>
            <person name="Hosoyama A."/>
            <person name="Uohara A."/>
            <person name="Ohji S."/>
            <person name="Ichikawa N."/>
        </authorList>
    </citation>
    <scope>NUCLEOTIDE SEQUENCE [LARGE SCALE GENOMIC DNA]</scope>
    <source>
        <strain evidence="4 5">NBRC 101101</strain>
    </source>
</reference>
<gene>
    <name evidence="4" type="ORF">CPE01_11250</name>
</gene>
<evidence type="ECO:0000259" key="3">
    <source>
        <dbReference type="Pfam" id="PF13360"/>
    </source>
</evidence>
<feature type="transmembrane region" description="Helical" evidence="2">
    <location>
        <begin position="38"/>
        <end position="59"/>
    </location>
</feature>
<dbReference type="Proteomes" id="UP000321386">
    <property type="component" value="Unassembled WGS sequence"/>
</dbReference>
<comment type="caution">
    <text evidence="4">The sequence shown here is derived from an EMBL/GenBank/DDBJ whole genome shotgun (WGS) entry which is preliminary data.</text>
</comment>
<dbReference type="Gene3D" id="2.130.10.10">
    <property type="entry name" value="YVTN repeat-like/Quinoprotein amine dehydrogenase"/>
    <property type="match status" value="2"/>
</dbReference>
<dbReference type="SUPFAM" id="SSF50998">
    <property type="entry name" value="Quinoprotein alcohol dehydrogenase-like"/>
    <property type="match status" value="2"/>
</dbReference>
<dbReference type="EMBL" id="BJUA01000004">
    <property type="protein sequence ID" value="GEK17392.1"/>
    <property type="molecule type" value="Genomic_DNA"/>
</dbReference>
<accession>A0A510URY9</accession>
<dbReference type="PANTHER" id="PTHR34512:SF30">
    <property type="entry name" value="OUTER MEMBRANE PROTEIN ASSEMBLY FACTOR BAMB"/>
    <property type="match status" value="1"/>
</dbReference>
<evidence type="ECO:0000256" key="1">
    <source>
        <dbReference type="SAM" id="MobiDB-lite"/>
    </source>
</evidence>
<evidence type="ECO:0000313" key="4">
    <source>
        <dbReference type="EMBL" id="GEK17392.1"/>
    </source>
</evidence>